<dbReference type="HAMAP" id="MF_00158">
    <property type="entry name" value="PanC"/>
    <property type="match status" value="1"/>
</dbReference>
<feature type="binding site" evidence="8">
    <location>
        <begin position="182"/>
        <end position="185"/>
    </location>
    <ligand>
        <name>ATP</name>
        <dbReference type="ChEBI" id="CHEBI:30616"/>
    </ligand>
</feature>
<comment type="subcellular location">
    <subcellularLocation>
        <location evidence="8">Cytoplasm</location>
    </subcellularLocation>
</comment>
<dbReference type="GO" id="GO:0015940">
    <property type="term" value="P:pantothenate biosynthetic process"/>
    <property type="evidence" value="ECO:0007669"/>
    <property type="project" value="UniProtKB-UniRule"/>
</dbReference>
<evidence type="ECO:0000256" key="7">
    <source>
        <dbReference type="ARBA" id="ARBA00048258"/>
    </source>
</evidence>
<evidence type="ECO:0000313" key="9">
    <source>
        <dbReference type="EMBL" id="KHD09116.1"/>
    </source>
</evidence>
<keyword evidence="5 8" id="KW-0547">Nucleotide-binding</keyword>
<comment type="subunit">
    <text evidence="8">Homodimer.</text>
</comment>
<protein>
    <recommendedName>
        <fullName evidence="8">Pantothenate synthetase</fullName>
        <shortName evidence="8">PS</shortName>
        <ecNumber evidence="8">6.3.2.1</ecNumber>
    </recommendedName>
    <alternativeName>
        <fullName evidence="8">Pantoate--beta-alanine ligase</fullName>
    </alternativeName>
    <alternativeName>
        <fullName evidence="8">Pantoate-activating enzyme</fullName>
    </alternativeName>
</protein>
<feature type="binding site" evidence="8">
    <location>
        <begin position="145"/>
        <end position="148"/>
    </location>
    <ligand>
        <name>ATP</name>
        <dbReference type="ChEBI" id="CHEBI:30616"/>
    </ligand>
</feature>
<evidence type="ECO:0000256" key="8">
    <source>
        <dbReference type="HAMAP-Rule" id="MF_00158"/>
    </source>
</evidence>
<feature type="binding site" evidence="8">
    <location>
        <position position="174"/>
    </location>
    <ligand>
        <name>ATP</name>
        <dbReference type="ChEBI" id="CHEBI:30616"/>
    </ligand>
</feature>
<keyword evidence="10" id="KW-1185">Reference proteome</keyword>
<feature type="binding site" evidence="8">
    <location>
        <position position="59"/>
    </location>
    <ligand>
        <name>(R)-pantoate</name>
        <dbReference type="ChEBI" id="CHEBI:15980"/>
    </ligand>
</feature>
<dbReference type="GO" id="GO:0004592">
    <property type="term" value="F:pantoate-beta-alanine ligase activity"/>
    <property type="evidence" value="ECO:0007669"/>
    <property type="project" value="UniProtKB-UniRule"/>
</dbReference>
<sequence length="276" mass="30775">MNTISTIPNLRAQINEWRRQKKTIALVPTMGNLHAGHLSLVEQAVADRVVVSIFVNPLQFGVGEDYQTYPRTFEADCEKLEKVSTHLLFTPSVTELYPAGMSSYVTVPKLSNILCGASRPDHFKGVATVVNILLNIVQPDKALFGEKDYQQLMIIKRMVADLFMPIEIIGVPIVREADGLAMSSRNQYLNAEQRAIAPCLWKTIDKMRLESGERNYTSLEKNAMQALAELGFKPDYVAVRQAQTLELPTAADKDLVILAAAWLGKARLIDNKIVSF</sequence>
<comment type="function">
    <text evidence="8">Catalyzes the condensation of pantoate with beta-alanine in an ATP-dependent reaction via a pantoyl-adenylate intermediate.</text>
</comment>
<evidence type="ECO:0000313" key="10">
    <source>
        <dbReference type="Proteomes" id="UP000030428"/>
    </source>
</evidence>
<dbReference type="PANTHER" id="PTHR21299:SF1">
    <property type="entry name" value="PANTOATE--BETA-ALANINE LIGASE"/>
    <property type="match status" value="1"/>
</dbReference>
<dbReference type="Pfam" id="PF02569">
    <property type="entry name" value="Pantoate_ligase"/>
    <property type="match status" value="1"/>
</dbReference>
<dbReference type="FunFam" id="3.30.1300.10:FF:000001">
    <property type="entry name" value="Pantothenate synthetase"/>
    <property type="match status" value="1"/>
</dbReference>
<dbReference type="GO" id="GO:0005829">
    <property type="term" value="C:cytosol"/>
    <property type="evidence" value="ECO:0007669"/>
    <property type="project" value="TreeGrafter"/>
</dbReference>
<dbReference type="EC" id="6.3.2.1" evidence="8"/>
<evidence type="ECO:0000256" key="3">
    <source>
        <dbReference type="ARBA" id="ARBA00022598"/>
    </source>
</evidence>
<feature type="active site" description="Proton donor" evidence="8">
    <location>
        <position position="37"/>
    </location>
</feature>
<organism evidence="9 10">
    <name type="scientific">Candidatus Thiomargarita nelsonii</name>
    <dbReference type="NCBI Taxonomy" id="1003181"/>
    <lineage>
        <taxon>Bacteria</taxon>
        <taxon>Pseudomonadati</taxon>
        <taxon>Pseudomonadota</taxon>
        <taxon>Gammaproteobacteria</taxon>
        <taxon>Thiotrichales</taxon>
        <taxon>Thiotrichaceae</taxon>
        <taxon>Thiomargarita</taxon>
    </lineage>
</organism>
<dbReference type="UniPathway" id="UPA00028">
    <property type="reaction ID" value="UER00005"/>
</dbReference>
<comment type="pathway">
    <text evidence="1 8">Cofactor biosynthesis; (R)-pantothenate biosynthesis; (R)-pantothenate from (R)-pantoate and beta-alanine: step 1/1.</text>
</comment>
<feature type="binding site" evidence="8">
    <location>
        <position position="151"/>
    </location>
    <ligand>
        <name>(R)-pantoate</name>
        <dbReference type="ChEBI" id="CHEBI:15980"/>
    </ligand>
</feature>
<keyword evidence="8" id="KW-0963">Cytoplasm</keyword>
<dbReference type="AlphaFoldDB" id="A0A0A6RYZ4"/>
<dbReference type="Gene3D" id="3.40.50.620">
    <property type="entry name" value="HUPs"/>
    <property type="match status" value="1"/>
</dbReference>
<comment type="catalytic activity">
    <reaction evidence="7 8">
        <text>(R)-pantoate + beta-alanine + ATP = (R)-pantothenate + AMP + diphosphate + H(+)</text>
        <dbReference type="Rhea" id="RHEA:10912"/>
        <dbReference type="ChEBI" id="CHEBI:15378"/>
        <dbReference type="ChEBI" id="CHEBI:15980"/>
        <dbReference type="ChEBI" id="CHEBI:29032"/>
        <dbReference type="ChEBI" id="CHEBI:30616"/>
        <dbReference type="ChEBI" id="CHEBI:33019"/>
        <dbReference type="ChEBI" id="CHEBI:57966"/>
        <dbReference type="ChEBI" id="CHEBI:456215"/>
        <dbReference type="EC" id="6.3.2.1"/>
    </reaction>
</comment>
<evidence type="ECO:0000256" key="4">
    <source>
        <dbReference type="ARBA" id="ARBA00022655"/>
    </source>
</evidence>
<keyword evidence="3 8" id="KW-0436">Ligase</keyword>
<comment type="caution">
    <text evidence="9">The sequence shown here is derived from an EMBL/GenBank/DDBJ whole genome shotgun (WGS) entry which is preliminary data.</text>
</comment>
<gene>
    <name evidence="8" type="primary">panC</name>
    <name evidence="9" type="ORF">PN36_11760</name>
</gene>
<dbReference type="CDD" id="cd00560">
    <property type="entry name" value="PanC"/>
    <property type="match status" value="1"/>
</dbReference>
<dbReference type="InterPro" id="IPR003721">
    <property type="entry name" value="Pantoate_ligase"/>
</dbReference>
<evidence type="ECO:0000256" key="2">
    <source>
        <dbReference type="ARBA" id="ARBA00009256"/>
    </source>
</evidence>
<comment type="similarity">
    <text evidence="2 8">Belongs to the pantothenate synthetase family.</text>
</comment>
<proteinExistence type="inferred from homology"/>
<name>A0A0A6RYZ4_9GAMM</name>
<dbReference type="FunFam" id="3.40.50.620:FF:000013">
    <property type="entry name" value="Pantothenate synthetase"/>
    <property type="match status" value="1"/>
</dbReference>
<evidence type="ECO:0000256" key="1">
    <source>
        <dbReference type="ARBA" id="ARBA00004990"/>
    </source>
</evidence>
<evidence type="ECO:0000256" key="6">
    <source>
        <dbReference type="ARBA" id="ARBA00022840"/>
    </source>
</evidence>
<feature type="binding site" evidence="8">
    <location>
        <position position="59"/>
    </location>
    <ligand>
        <name>beta-alanine</name>
        <dbReference type="ChEBI" id="CHEBI:57966"/>
    </ligand>
</feature>
<dbReference type="GO" id="GO:0005524">
    <property type="term" value="F:ATP binding"/>
    <property type="evidence" value="ECO:0007669"/>
    <property type="project" value="UniProtKB-KW"/>
</dbReference>
<dbReference type="PANTHER" id="PTHR21299">
    <property type="entry name" value="CYTIDYLATE KINASE/PANTOATE-BETA-ALANINE LIGASE"/>
    <property type="match status" value="1"/>
</dbReference>
<dbReference type="NCBIfam" id="TIGR00018">
    <property type="entry name" value="panC"/>
    <property type="match status" value="1"/>
</dbReference>
<feature type="binding site" evidence="8">
    <location>
        <begin position="30"/>
        <end position="37"/>
    </location>
    <ligand>
        <name>ATP</name>
        <dbReference type="ChEBI" id="CHEBI:30616"/>
    </ligand>
</feature>
<dbReference type="SUPFAM" id="SSF52374">
    <property type="entry name" value="Nucleotidylyl transferase"/>
    <property type="match status" value="1"/>
</dbReference>
<dbReference type="EMBL" id="JSZA02000036">
    <property type="protein sequence ID" value="KHD09116.1"/>
    <property type="molecule type" value="Genomic_DNA"/>
</dbReference>
<dbReference type="Gene3D" id="3.30.1300.10">
    <property type="entry name" value="Pantoate-beta-alanine ligase, C-terminal domain"/>
    <property type="match status" value="1"/>
</dbReference>
<evidence type="ECO:0000256" key="5">
    <source>
        <dbReference type="ARBA" id="ARBA00022741"/>
    </source>
</evidence>
<reference evidence="9 10" key="1">
    <citation type="journal article" date="2016" name="Front. Microbiol.">
        <title>Single-Cell (Meta-)Genomics of a Dimorphic Candidatus Thiomargarita nelsonii Reveals Genomic Plasticity.</title>
        <authorList>
            <person name="Flood B.E."/>
            <person name="Fliss P."/>
            <person name="Jones D.S."/>
            <person name="Dick G.J."/>
            <person name="Jain S."/>
            <person name="Kaster A.K."/>
            <person name="Winkel M."/>
            <person name="Mussmann M."/>
            <person name="Bailey J."/>
        </authorList>
    </citation>
    <scope>NUCLEOTIDE SEQUENCE [LARGE SCALE GENOMIC DNA]</scope>
    <source>
        <strain evidence="9">Hydrate Ridge</strain>
    </source>
</reference>
<dbReference type="InterPro" id="IPR014729">
    <property type="entry name" value="Rossmann-like_a/b/a_fold"/>
</dbReference>
<accession>A0A0A6RYZ4</accession>
<keyword evidence="6 8" id="KW-0067">ATP-binding</keyword>
<dbReference type="Proteomes" id="UP000030428">
    <property type="component" value="Unassembled WGS sequence"/>
</dbReference>
<comment type="miscellaneous">
    <text evidence="8">The reaction proceeds by a bi uni uni bi ping pong mechanism.</text>
</comment>
<dbReference type="InterPro" id="IPR042176">
    <property type="entry name" value="Pantoate_ligase_C"/>
</dbReference>
<keyword evidence="4 8" id="KW-0566">Pantothenate biosynthesis</keyword>